<proteinExistence type="predicted"/>
<keyword evidence="1" id="KW-0812">Transmembrane</keyword>
<dbReference type="EMBL" id="JOTP01000003">
    <property type="protein sequence ID" value="KEP27694.1"/>
    <property type="molecule type" value="Genomic_DNA"/>
</dbReference>
<accession>A0A081LEL8</accession>
<dbReference type="eggNOG" id="COG3206">
    <property type="taxonomic scope" value="Bacteria"/>
</dbReference>
<evidence type="ECO:0000313" key="3">
    <source>
        <dbReference type="Proteomes" id="UP000028091"/>
    </source>
</evidence>
<dbReference type="AlphaFoldDB" id="A0A081LEL8"/>
<feature type="transmembrane region" description="Helical" evidence="1">
    <location>
        <begin position="201"/>
        <end position="222"/>
    </location>
</feature>
<protein>
    <submittedName>
        <fullName evidence="2">Teichuronic acid biosynthesis protein TuaF</fullName>
    </submittedName>
</protein>
<dbReference type="OrthoDB" id="2939314at2"/>
<organism evidence="2 3">
    <name type="scientific">Bacillus zhangzhouensis</name>
    <dbReference type="NCBI Taxonomy" id="1178540"/>
    <lineage>
        <taxon>Bacteria</taxon>
        <taxon>Bacillati</taxon>
        <taxon>Bacillota</taxon>
        <taxon>Bacilli</taxon>
        <taxon>Bacillales</taxon>
        <taxon>Bacillaceae</taxon>
        <taxon>Bacillus</taxon>
    </lineage>
</organism>
<dbReference type="NCBIfam" id="NF047685">
    <property type="entry name" value="TeichurnBiosyTuaF"/>
    <property type="match status" value="1"/>
</dbReference>
<keyword evidence="1" id="KW-1133">Transmembrane helix</keyword>
<evidence type="ECO:0000256" key="1">
    <source>
        <dbReference type="SAM" id="Phobius"/>
    </source>
</evidence>
<keyword evidence="1" id="KW-0472">Membrane</keyword>
<dbReference type="RefSeq" id="WP_034318573.1">
    <property type="nucleotide sequence ID" value="NZ_JOTP01000003.1"/>
</dbReference>
<feature type="transmembrane region" description="Helical" evidence="1">
    <location>
        <begin position="15"/>
        <end position="34"/>
    </location>
</feature>
<name>A0A081LEL8_9BACI</name>
<gene>
    <name evidence="2" type="ORF">BA70_11245</name>
</gene>
<comment type="caution">
    <text evidence="2">The sequence shown here is derived from an EMBL/GenBank/DDBJ whole genome shotgun (WGS) entry which is preliminary data.</text>
</comment>
<sequence>MSGFMLRIGKRIKKYIVWLVLLPVVLGAFGFFFAKASIEQSSYTAAVTLTLGKYDDGVYNNMAEVTSLLKSDAFLNEALSDVKEEERQDVKNRLILTNQSDTQLQLSFTDANKARALAVVKQVSDTFLKQDKALFTKRQQVIESRLSALEDESVSNDSKVDKERFLYELESTKLGMKQAKIVDPAQVLDEGNKGMSAKKRALLGLVIGFSISLMFVVLPEVFKES</sequence>
<keyword evidence="3" id="KW-1185">Reference proteome</keyword>
<dbReference type="Proteomes" id="UP000028091">
    <property type="component" value="Unassembled WGS sequence"/>
</dbReference>
<evidence type="ECO:0000313" key="2">
    <source>
        <dbReference type="EMBL" id="KEP27694.1"/>
    </source>
</evidence>
<reference evidence="2 3" key="1">
    <citation type="submission" date="2012-09" db="EMBL/GenBank/DDBJ databases">
        <title>Genome Sequence of Bacillus sp. DW5-4.</title>
        <authorList>
            <person name="Lai Q."/>
            <person name="Liu Y."/>
            <person name="Shao Z."/>
        </authorList>
    </citation>
    <scope>NUCLEOTIDE SEQUENCE [LARGE SCALE GENOMIC DNA]</scope>
    <source>
        <strain evidence="2 3">DW5-4</strain>
    </source>
</reference>